<dbReference type="Proteomes" id="UP000533598">
    <property type="component" value="Unassembled WGS sequence"/>
</dbReference>
<comment type="caution">
    <text evidence="1">The sequence shown here is derived from an EMBL/GenBank/DDBJ whole genome shotgun (WGS) entry which is preliminary data.</text>
</comment>
<protein>
    <submittedName>
        <fullName evidence="1">Uncharacterized protein</fullName>
    </submittedName>
</protein>
<dbReference type="AlphaFoldDB" id="A0A7W7C8S3"/>
<name>A0A7W7C8S3_9PSEU</name>
<dbReference type="RefSeq" id="WP_185002421.1">
    <property type="nucleotide sequence ID" value="NZ_BAAAUI010000079.1"/>
</dbReference>
<organism evidence="1 2">
    <name type="scientific">Crossiella cryophila</name>
    <dbReference type="NCBI Taxonomy" id="43355"/>
    <lineage>
        <taxon>Bacteria</taxon>
        <taxon>Bacillati</taxon>
        <taxon>Actinomycetota</taxon>
        <taxon>Actinomycetes</taxon>
        <taxon>Pseudonocardiales</taxon>
        <taxon>Pseudonocardiaceae</taxon>
        <taxon>Crossiella</taxon>
    </lineage>
</organism>
<reference evidence="1 2" key="1">
    <citation type="submission" date="2020-08" db="EMBL/GenBank/DDBJ databases">
        <title>Sequencing the genomes of 1000 actinobacteria strains.</title>
        <authorList>
            <person name="Klenk H.-P."/>
        </authorList>
    </citation>
    <scope>NUCLEOTIDE SEQUENCE [LARGE SCALE GENOMIC DNA]</scope>
    <source>
        <strain evidence="1 2">DSM 44230</strain>
    </source>
</reference>
<keyword evidence="2" id="KW-1185">Reference proteome</keyword>
<accession>A0A7W7C8S3</accession>
<evidence type="ECO:0000313" key="1">
    <source>
        <dbReference type="EMBL" id="MBB4676615.1"/>
    </source>
</evidence>
<dbReference type="EMBL" id="JACHMH010000001">
    <property type="protein sequence ID" value="MBB4676615.1"/>
    <property type="molecule type" value="Genomic_DNA"/>
</dbReference>
<proteinExistence type="predicted"/>
<evidence type="ECO:0000313" key="2">
    <source>
        <dbReference type="Proteomes" id="UP000533598"/>
    </source>
</evidence>
<sequence>MLEVELDIFSGMPNPTWRLTDAQERELIERVTADPDQLSPVATEDEQFSLGYRGLLVRMIKSTDGAWNDTRLANGAGLPLTFRVGSRSADEPIADWLLGTSSSVKDSGVDEELTEIAGQGVSLIQTAAQSMAPTGSVQRATEGENPDQANETGELGVRGGTWWACGSNVFSANANHFNDPAHVTRNNCYCFASNHLADVRYALPGRRGGRPATIMSCGNVTDGLRADGWVDGCQTNTLTIAMVIWPGRDYHFYRLVTGGPNWWWGHKPGGTPAKYTDDCGHSIYQENGRGYAPNNICRGDYTDFCGYFYQNNDTAYVA</sequence>
<gene>
    <name evidence="1" type="ORF">HNR67_002733</name>
</gene>